<comment type="subcellular location">
    <subcellularLocation>
        <location evidence="1">Mitochondrion inner membrane</location>
        <topology evidence="1">Single-pass membrane protein</topology>
    </subcellularLocation>
</comment>
<name>A0AAQ3WX33_PASNO</name>
<gene>
    <name evidence="9" type="ORF">U9M48_025255</name>
</gene>
<dbReference type="GO" id="GO:0034551">
    <property type="term" value="P:mitochondrial respiratory chain complex III assembly"/>
    <property type="evidence" value="ECO:0007669"/>
    <property type="project" value="InterPro"/>
</dbReference>
<dbReference type="InterPro" id="IPR027858">
    <property type="entry name" value="BRAWNIN"/>
</dbReference>
<keyword evidence="5" id="KW-0496">Mitochondrion</keyword>
<dbReference type="GO" id="GO:0005743">
    <property type="term" value="C:mitochondrial inner membrane"/>
    <property type="evidence" value="ECO:0007669"/>
    <property type="project" value="UniProtKB-SubCell"/>
</dbReference>
<dbReference type="Proteomes" id="UP001341281">
    <property type="component" value="Chromosome 05"/>
</dbReference>
<evidence type="ECO:0000256" key="2">
    <source>
        <dbReference type="ARBA" id="ARBA00022692"/>
    </source>
</evidence>
<feature type="region of interest" description="Disordered" evidence="8">
    <location>
        <begin position="193"/>
        <end position="227"/>
    </location>
</feature>
<evidence type="ECO:0000313" key="9">
    <source>
        <dbReference type="EMBL" id="WVZ77383.1"/>
    </source>
</evidence>
<dbReference type="PANTHER" id="PTHR28492:SF1">
    <property type="entry name" value="UBIQUINOL-CYTOCHROME-C REDUCTASE COMPLEX ASSEMBLY FACTOR 6"/>
    <property type="match status" value="1"/>
</dbReference>
<reference evidence="9 10" key="1">
    <citation type="submission" date="2024-02" db="EMBL/GenBank/DDBJ databases">
        <title>High-quality chromosome-scale genome assembly of Pensacola bahiagrass (Paspalum notatum Flugge var. saurae).</title>
        <authorList>
            <person name="Vega J.M."/>
            <person name="Podio M."/>
            <person name="Orjuela J."/>
            <person name="Siena L.A."/>
            <person name="Pessino S.C."/>
            <person name="Combes M.C."/>
            <person name="Mariac C."/>
            <person name="Albertini E."/>
            <person name="Pupilli F."/>
            <person name="Ortiz J.P.A."/>
            <person name="Leblanc O."/>
        </authorList>
    </citation>
    <scope>NUCLEOTIDE SEQUENCE [LARGE SCALE GENOMIC DNA]</scope>
    <source>
        <strain evidence="9">R1</strain>
        <tissue evidence="9">Leaf</tissue>
    </source>
</reference>
<protein>
    <submittedName>
        <fullName evidence="9">Uncharacterized protein</fullName>
    </submittedName>
</protein>
<evidence type="ECO:0000256" key="1">
    <source>
        <dbReference type="ARBA" id="ARBA00004434"/>
    </source>
</evidence>
<comment type="similarity">
    <text evidence="7">Belongs to the UQCC6 family.</text>
</comment>
<keyword evidence="4" id="KW-1133">Transmembrane helix</keyword>
<proteinExistence type="inferred from homology"/>
<evidence type="ECO:0000313" key="10">
    <source>
        <dbReference type="Proteomes" id="UP001341281"/>
    </source>
</evidence>
<evidence type="ECO:0000256" key="6">
    <source>
        <dbReference type="ARBA" id="ARBA00023136"/>
    </source>
</evidence>
<dbReference type="PANTHER" id="PTHR28492">
    <property type="entry name" value="HYPOTHETICAL PROTEIN LOC691921"/>
    <property type="match status" value="1"/>
</dbReference>
<feature type="region of interest" description="Disordered" evidence="8">
    <location>
        <begin position="131"/>
        <end position="158"/>
    </location>
</feature>
<organism evidence="9 10">
    <name type="scientific">Paspalum notatum var. saurae</name>
    <dbReference type="NCBI Taxonomy" id="547442"/>
    <lineage>
        <taxon>Eukaryota</taxon>
        <taxon>Viridiplantae</taxon>
        <taxon>Streptophyta</taxon>
        <taxon>Embryophyta</taxon>
        <taxon>Tracheophyta</taxon>
        <taxon>Spermatophyta</taxon>
        <taxon>Magnoliopsida</taxon>
        <taxon>Liliopsida</taxon>
        <taxon>Poales</taxon>
        <taxon>Poaceae</taxon>
        <taxon>PACMAD clade</taxon>
        <taxon>Panicoideae</taxon>
        <taxon>Andropogonodae</taxon>
        <taxon>Paspaleae</taxon>
        <taxon>Paspalinae</taxon>
        <taxon>Paspalum</taxon>
    </lineage>
</organism>
<evidence type="ECO:0000256" key="5">
    <source>
        <dbReference type="ARBA" id="ARBA00023128"/>
    </source>
</evidence>
<keyword evidence="6" id="KW-0472">Membrane</keyword>
<evidence type="ECO:0000256" key="7">
    <source>
        <dbReference type="ARBA" id="ARBA00044944"/>
    </source>
</evidence>
<evidence type="ECO:0000256" key="8">
    <source>
        <dbReference type="SAM" id="MobiDB-lite"/>
    </source>
</evidence>
<keyword evidence="3" id="KW-0999">Mitochondrion inner membrane</keyword>
<dbReference type="Pfam" id="PF14990">
    <property type="entry name" value="DUF4516"/>
    <property type="match status" value="1"/>
</dbReference>
<feature type="region of interest" description="Disordered" evidence="8">
    <location>
        <begin position="55"/>
        <end position="76"/>
    </location>
</feature>
<feature type="compositionally biased region" description="Pro residues" evidence="8">
    <location>
        <begin position="201"/>
        <end position="217"/>
    </location>
</feature>
<dbReference type="AlphaFoldDB" id="A0AAQ3WX33"/>
<keyword evidence="10" id="KW-1185">Reference proteome</keyword>
<dbReference type="EMBL" id="CP144749">
    <property type="protein sequence ID" value="WVZ77383.1"/>
    <property type="molecule type" value="Genomic_DNA"/>
</dbReference>
<accession>A0AAQ3WX33</accession>
<evidence type="ECO:0000256" key="3">
    <source>
        <dbReference type="ARBA" id="ARBA00022792"/>
    </source>
</evidence>
<evidence type="ECO:0000256" key="4">
    <source>
        <dbReference type="ARBA" id="ARBA00022989"/>
    </source>
</evidence>
<keyword evidence="2" id="KW-0812">Transmembrane</keyword>
<sequence length="227" mass="24297">MNKKSQLKIIQWVNRNSIKKNTSIFPLHSAHEQQTPAAHSLRSCTAYLAARRRPARGSFPQTDEATMAGRGDGGGRRRPRAVFLAFGTQGDVFPIALLRVTDSSMPWRSSPIQRTGPPVLAAKQVENISDSPNLHSKKKEVTRQRMNGGRRFGGGRAPTGTPSLAWSSVVIVASLLAGASIVHNIYKPDMVRPSASAFGLPPRPPCAPPTIPPPPVDTPGGGSGQES</sequence>